<evidence type="ECO:0000259" key="9">
    <source>
        <dbReference type="SMART" id="SM01038"/>
    </source>
</evidence>
<dbReference type="InterPro" id="IPR036156">
    <property type="entry name" value="Beta-gal/glucu_dom_sf"/>
</dbReference>
<dbReference type="PRINTS" id="PR00132">
    <property type="entry name" value="GLHYDRLASE2"/>
</dbReference>
<dbReference type="InterPro" id="IPR013783">
    <property type="entry name" value="Ig-like_fold"/>
</dbReference>
<sequence>MKKITKMAIFSTLALQVFATENWQNQEIIQVNAKAPQASFKVYSNRSTALSFGQSINEKSLNGQWKFHWSKNPAERPKDFHKKDFDASIWKEIRVPSNWQIQGYGQPLYTNIKYPFSIENPPHIDNKDNPVGSYITEFSVPQNFSEKKTHLHFAGVNSAFYLWINGQYVGYSQGSRTPAEFDISKYLKAGKNKLAAEVYRWGDGAFLEDQDFWRLSGIFRDVTLKAVSHQNIHDYTLNTELDDQYKNAKLQVSIDIENSAGTSVELELFDGESKPIFKKITKATSEQIKLEVAIAKPAKWTPESPNLYKLLMTLKDKEGKVLQVIPQNVGFREVEIKQGVFLVNGQKVKLKGVNRHEHSADNGQVVSGEEMMRDLKLFKENNINAVRTSHYPNVPEFYDLCDRYGIFVLDEANIETHEFGATSNKNIIATDPSWAKAIMDRVNRLAERDKNHACVVIWSLGNESGTGPNFEKAYEMLKAKYPHRPVHYEGGYKYKSVESDFYSRMYADEKWIGAEDKPSLLCEYSHAMGNSSGNLREYWEENIYKNDRYTGGFIWDWMDQGIRQKVPAEFAKNIGVGPVKDAFFAYGGWFDNPYSNDGNFCMNGLIAADWSAHPGLYAVKYAYSNIKVTEVDLVQGKVEVLNRFDYSHLDEMVEGYWSIEENGQVLAKGRLENLDIAPKASKQLTIPLPKIEKFMGSEYFLNLRFVSKAAYSSLVKPGHQLSSAQFTLGGQFGEGENTSVKENWKVEDRAETLLIRGKNSQVTFDKKSGLLTTYSLDSNEMISGPLEYNFWRAFTDNDKLPLKSKKLKDIWRQLGSDYKVTKFSFDKEMNGSVKVNVEINFPKVMASVKTSYSLMTSGEIQVSNSYDFSKMKKKVGLPHRLGMKLQIPAEFEQISWYGRGPSTTYSDRNYEPVALFESTVDEQWVEYSRPQENGNKVDMRWMSLSNKSGLGLKFIADQQFLSGGAKFYTIEAMEKVKYSFQLERSPKVIVNLDHVQMGVGGNNSWGAIALKPYLLNKKKYNYSFVIKSTK</sequence>
<dbReference type="Pfam" id="PF16353">
    <property type="entry name" value="LacZ_4"/>
    <property type="match status" value="1"/>
</dbReference>
<dbReference type="InterPro" id="IPR004199">
    <property type="entry name" value="B-gal_small/dom_5"/>
</dbReference>
<dbReference type="Gene3D" id="2.70.98.10">
    <property type="match status" value="1"/>
</dbReference>
<dbReference type="Pfam" id="PF02929">
    <property type="entry name" value="Bgal_small_N"/>
    <property type="match status" value="1"/>
</dbReference>
<dbReference type="PROSITE" id="PS00719">
    <property type="entry name" value="GLYCOSYL_HYDROL_F2_1"/>
    <property type="match status" value="1"/>
</dbReference>
<feature type="domain" description="Beta galactosidase small chain/" evidence="9">
    <location>
        <begin position="754"/>
        <end position="1027"/>
    </location>
</feature>
<protein>
    <recommendedName>
        <fullName evidence="3 7">Beta-galactosidase</fullName>
        <ecNumber evidence="3 7">3.2.1.23</ecNumber>
    </recommendedName>
    <alternativeName>
        <fullName evidence="6 7">Lactase</fullName>
    </alternativeName>
</protein>
<evidence type="ECO:0000313" key="10">
    <source>
        <dbReference type="EMBL" id="WDE96052.1"/>
    </source>
</evidence>
<keyword evidence="8" id="KW-0732">Signal</keyword>
<dbReference type="Proteomes" id="UP001214250">
    <property type="component" value="Chromosome 1"/>
</dbReference>
<evidence type="ECO:0000256" key="4">
    <source>
        <dbReference type="ARBA" id="ARBA00022801"/>
    </source>
</evidence>
<evidence type="ECO:0000256" key="7">
    <source>
        <dbReference type="RuleBase" id="RU361154"/>
    </source>
</evidence>
<dbReference type="RefSeq" id="WP_274150025.1">
    <property type="nucleotide sequence ID" value="NZ_CP117811.1"/>
</dbReference>
<feature type="signal peptide" evidence="8">
    <location>
        <begin position="1"/>
        <end position="19"/>
    </location>
</feature>
<evidence type="ECO:0000313" key="11">
    <source>
        <dbReference type="Proteomes" id="UP001214250"/>
    </source>
</evidence>
<feature type="chain" id="PRO_5046919857" description="Beta-galactosidase" evidence="8">
    <location>
        <begin position="20"/>
        <end position="1030"/>
    </location>
</feature>
<dbReference type="SUPFAM" id="SSF49303">
    <property type="entry name" value="beta-Galactosidase/glucuronidase domain"/>
    <property type="match status" value="2"/>
</dbReference>
<dbReference type="InterPro" id="IPR006101">
    <property type="entry name" value="Glyco_hydro_2"/>
</dbReference>
<dbReference type="SUPFAM" id="SSF74650">
    <property type="entry name" value="Galactose mutarotase-like"/>
    <property type="match status" value="1"/>
</dbReference>
<name>A0ABY7VQS9_9BACT</name>
<dbReference type="Gene3D" id="2.60.40.10">
    <property type="entry name" value="Immunoglobulins"/>
    <property type="match status" value="2"/>
</dbReference>
<dbReference type="EMBL" id="CP117811">
    <property type="protein sequence ID" value="WDE96052.1"/>
    <property type="molecule type" value="Genomic_DNA"/>
</dbReference>
<dbReference type="InterPro" id="IPR014718">
    <property type="entry name" value="GH-type_carb-bd"/>
</dbReference>
<dbReference type="InterPro" id="IPR023232">
    <property type="entry name" value="Glyco_hydro_2_AS"/>
</dbReference>
<dbReference type="InterPro" id="IPR006104">
    <property type="entry name" value="Glyco_hydro_2_N"/>
</dbReference>
<evidence type="ECO:0000256" key="6">
    <source>
        <dbReference type="ARBA" id="ARBA00032230"/>
    </source>
</evidence>
<dbReference type="Pfam" id="PF02837">
    <property type="entry name" value="Glyco_hydro_2_N"/>
    <property type="match status" value="1"/>
</dbReference>
<dbReference type="SMART" id="SM01038">
    <property type="entry name" value="Bgal_small_N"/>
    <property type="match status" value="1"/>
</dbReference>
<dbReference type="EC" id="3.2.1.23" evidence="3 7"/>
<dbReference type="InterPro" id="IPR050347">
    <property type="entry name" value="Bact_Beta-galactosidase"/>
</dbReference>
<dbReference type="Gene3D" id="2.60.120.260">
    <property type="entry name" value="Galactose-binding domain-like"/>
    <property type="match status" value="1"/>
</dbReference>
<keyword evidence="5 7" id="KW-0326">Glycosidase</keyword>
<dbReference type="PROSITE" id="PS00608">
    <property type="entry name" value="GLYCOSYL_HYDROL_F2_2"/>
    <property type="match status" value="1"/>
</dbReference>
<evidence type="ECO:0000256" key="3">
    <source>
        <dbReference type="ARBA" id="ARBA00012756"/>
    </source>
</evidence>
<dbReference type="InterPro" id="IPR017853">
    <property type="entry name" value="GH"/>
</dbReference>
<dbReference type="GO" id="GO:0016787">
    <property type="term" value="F:hydrolase activity"/>
    <property type="evidence" value="ECO:0007669"/>
    <property type="project" value="UniProtKB-KW"/>
</dbReference>
<gene>
    <name evidence="10" type="ORF">PQO03_10035</name>
</gene>
<dbReference type="InterPro" id="IPR006102">
    <property type="entry name" value="Ig-like_GH2"/>
</dbReference>
<evidence type="ECO:0000256" key="8">
    <source>
        <dbReference type="SAM" id="SignalP"/>
    </source>
</evidence>
<dbReference type="Gene3D" id="3.20.20.80">
    <property type="entry name" value="Glycosidases"/>
    <property type="match status" value="1"/>
</dbReference>
<dbReference type="Pfam" id="PF02836">
    <property type="entry name" value="Glyco_hydro_2_C"/>
    <property type="match status" value="1"/>
</dbReference>
<organism evidence="10 11">
    <name type="scientific">Lentisphaera profundi</name>
    <dbReference type="NCBI Taxonomy" id="1658616"/>
    <lineage>
        <taxon>Bacteria</taxon>
        <taxon>Pseudomonadati</taxon>
        <taxon>Lentisphaerota</taxon>
        <taxon>Lentisphaeria</taxon>
        <taxon>Lentisphaerales</taxon>
        <taxon>Lentisphaeraceae</taxon>
        <taxon>Lentisphaera</taxon>
    </lineage>
</organism>
<comment type="catalytic activity">
    <reaction evidence="1 7">
        <text>Hydrolysis of terminal non-reducing beta-D-galactose residues in beta-D-galactosides.</text>
        <dbReference type="EC" id="3.2.1.23"/>
    </reaction>
</comment>
<dbReference type="InterPro" id="IPR008979">
    <property type="entry name" value="Galactose-bd-like_sf"/>
</dbReference>
<keyword evidence="4 7" id="KW-0378">Hydrolase</keyword>
<accession>A0ABY7VQS9</accession>
<dbReference type="PANTHER" id="PTHR46323">
    <property type="entry name" value="BETA-GALACTOSIDASE"/>
    <property type="match status" value="1"/>
</dbReference>
<reference evidence="10 11" key="1">
    <citation type="submission" date="2023-02" db="EMBL/GenBank/DDBJ databases">
        <title>Genome sequence of Lentisphaera profundi SAORIC-696.</title>
        <authorList>
            <person name="Kim e."/>
            <person name="Cho J.-C."/>
            <person name="Choi A."/>
            <person name="Kang I."/>
        </authorList>
    </citation>
    <scope>NUCLEOTIDE SEQUENCE [LARGE SCALE GENOMIC DNA]</scope>
    <source>
        <strain evidence="10 11">SAORIC-696</strain>
    </source>
</reference>
<proteinExistence type="inferred from homology"/>
<evidence type="ECO:0000256" key="5">
    <source>
        <dbReference type="ARBA" id="ARBA00023295"/>
    </source>
</evidence>
<keyword evidence="11" id="KW-1185">Reference proteome</keyword>
<dbReference type="InterPro" id="IPR011013">
    <property type="entry name" value="Gal_mutarotase_sf_dom"/>
</dbReference>
<dbReference type="InterPro" id="IPR023230">
    <property type="entry name" value="Glyco_hydro_2_CS"/>
</dbReference>
<dbReference type="InterPro" id="IPR006103">
    <property type="entry name" value="Glyco_hydro_2_cat"/>
</dbReference>
<evidence type="ECO:0000256" key="2">
    <source>
        <dbReference type="ARBA" id="ARBA00007401"/>
    </source>
</evidence>
<dbReference type="PANTHER" id="PTHR46323:SF2">
    <property type="entry name" value="BETA-GALACTOSIDASE"/>
    <property type="match status" value="1"/>
</dbReference>
<dbReference type="SUPFAM" id="SSF49785">
    <property type="entry name" value="Galactose-binding domain-like"/>
    <property type="match status" value="1"/>
</dbReference>
<dbReference type="Pfam" id="PF00703">
    <property type="entry name" value="Glyco_hydro_2"/>
    <property type="match status" value="1"/>
</dbReference>
<dbReference type="InterPro" id="IPR032312">
    <property type="entry name" value="LacZ_4"/>
</dbReference>
<dbReference type="SUPFAM" id="SSF51445">
    <property type="entry name" value="(Trans)glycosidases"/>
    <property type="match status" value="1"/>
</dbReference>
<comment type="similarity">
    <text evidence="2 7">Belongs to the glycosyl hydrolase 2 family.</text>
</comment>
<evidence type="ECO:0000256" key="1">
    <source>
        <dbReference type="ARBA" id="ARBA00001412"/>
    </source>
</evidence>